<dbReference type="AlphaFoldDB" id="A0A9Q9EEB1"/>
<evidence type="ECO:0000313" key="3">
    <source>
        <dbReference type="Proteomes" id="UP001056384"/>
    </source>
</evidence>
<keyword evidence="3" id="KW-1185">Reference proteome</keyword>
<organism evidence="2 3">
    <name type="scientific">Septoria linicola</name>
    <dbReference type="NCBI Taxonomy" id="215465"/>
    <lineage>
        <taxon>Eukaryota</taxon>
        <taxon>Fungi</taxon>
        <taxon>Dikarya</taxon>
        <taxon>Ascomycota</taxon>
        <taxon>Pezizomycotina</taxon>
        <taxon>Dothideomycetes</taxon>
        <taxon>Dothideomycetidae</taxon>
        <taxon>Mycosphaerellales</taxon>
        <taxon>Mycosphaerellaceae</taxon>
        <taxon>Septoria</taxon>
    </lineage>
</organism>
<dbReference type="EMBL" id="CP099418">
    <property type="protein sequence ID" value="USW46724.1"/>
    <property type="molecule type" value="Genomic_DNA"/>
</dbReference>
<dbReference type="PANTHER" id="PTHR36978">
    <property type="entry name" value="P-LOOP CONTAINING NUCLEOTIDE TRIPHOSPHATE HYDROLASE"/>
    <property type="match status" value="1"/>
</dbReference>
<dbReference type="Proteomes" id="UP001056384">
    <property type="component" value="Chromosome 1"/>
</dbReference>
<dbReference type="PANTHER" id="PTHR36978:SF4">
    <property type="entry name" value="P-LOOP CONTAINING NUCLEOSIDE TRIPHOSPHATE HYDROLASE PROTEIN"/>
    <property type="match status" value="1"/>
</dbReference>
<proteinExistence type="predicted"/>
<keyword evidence="1" id="KW-0812">Transmembrane</keyword>
<accession>A0A9Q9EEB1</accession>
<feature type="transmembrane region" description="Helical" evidence="1">
    <location>
        <begin position="262"/>
        <end position="280"/>
    </location>
</feature>
<dbReference type="Pfam" id="PF17784">
    <property type="entry name" value="Sulfotransfer_4"/>
    <property type="match status" value="1"/>
</dbReference>
<evidence type="ECO:0008006" key="4">
    <source>
        <dbReference type="Google" id="ProtNLM"/>
    </source>
</evidence>
<reference evidence="2" key="1">
    <citation type="submission" date="2022-06" db="EMBL/GenBank/DDBJ databases">
        <title>Complete genome sequences of two strains of the flax pathogen Septoria linicola.</title>
        <authorList>
            <person name="Lapalu N."/>
            <person name="Simon A."/>
            <person name="Demenou B."/>
            <person name="Paumier D."/>
            <person name="Guillot M.-P."/>
            <person name="Gout L."/>
            <person name="Valade R."/>
        </authorList>
    </citation>
    <scope>NUCLEOTIDE SEQUENCE</scope>
    <source>
        <strain evidence="2">SE15195</strain>
    </source>
</reference>
<keyword evidence="1" id="KW-0472">Membrane</keyword>
<keyword evidence="1" id="KW-1133">Transmembrane helix</keyword>
<dbReference type="InterPro" id="IPR027417">
    <property type="entry name" value="P-loop_NTPase"/>
</dbReference>
<evidence type="ECO:0000313" key="2">
    <source>
        <dbReference type="EMBL" id="USW46724.1"/>
    </source>
</evidence>
<dbReference type="Gene3D" id="3.40.50.300">
    <property type="entry name" value="P-loop containing nucleotide triphosphate hydrolases"/>
    <property type="match status" value="1"/>
</dbReference>
<sequence>MATPTSFGDYDCVVTNIDRKKYGKRIVPMRVFSFGLPRTGTESTTTALRMLGINEFYHGWQSLLNNPRDNEMWDEAIAAKFENKGTCYTRDDWDKLLGHCQGVSDLPAILFAKDLITAYPEAKVILTYRKFEPWYESMSQTFAPTLLHPLARSLIPITRFFGLHTRWTRPVWIRAWNLFSRGDFARYGRQVHEEHYSDIRALVPKDRLLEYNVKDGWDPLVEFLNAEHPSVEFPNTNDKEVFQKRCKAAMVKLSLRMIGERLLLYLAVLVMMGYVIRQKMLQY</sequence>
<evidence type="ECO:0000256" key="1">
    <source>
        <dbReference type="SAM" id="Phobius"/>
    </source>
</evidence>
<protein>
    <recommendedName>
        <fullName evidence="4">NAD dependent epimerase/dehydratase</fullName>
    </recommendedName>
</protein>
<dbReference type="InterPro" id="IPR040632">
    <property type="entry name" value="Sulfotransfer_4"/>
</dbReference>
<gene>
    <name evidence="2" type="ORF">Slin15195_G000430</name>
</gene>
<dbReference type="SUPFAM" id="SSF52540">
    <property type="entry name" value="P-loop containing nucleoside triphosphate hydrolases"/>
    <property type="match status" value="1"/>
</dbReference>
<name>A0A9Q9EEB1_9PEZI</name>